<reference evidence="1" key="1">
    <citation type="journal article" date="2010" name="Environ. Microbiol.">
        <title>The metavirome of a hypersaline environment.</title>
        <authorList>
            <person name="Santos F."/>
            <person name="Yarza P."/>
            <person name="Parro V."/>
            <person name="Briones C."/>
            <person name="Anton J."/>
        </authorList>
    </citation>
    <scope>NUCLEOTIDE SEQUENCE</scope>
</reference>
<sequence>MEPLTIRVQADTKESLETEAAEYDVSVSEYVRQLIEKGREYDDLAERLEARESRIDEGDPLVLERPPRVRDDSRFARCKVAVIPRLVRISRQQDRAVSTGR</sequence>
<protein>
    <submittedName>
        <fullName evidence="1">Hypothetical RHH domain protein</fullName>
    </submittedName>
</protein>
<evidence type="ECO:0000313" key="1">
    <source>
        <dbReference type="EMBL" id="ADE29322.1"/>
    </source>
</evidence>
<organism evidence="1">
    <name type="scientific">uncultured virus</name>
    <dbReference type="NCBI Taxonomy" id="340016"/>
    <lineage>
        <taxon>Viruses</taxon>
        <taxon>environmental samples</taxon>
    </lineage>
</organism>
<name>D5L2R3_9VIRU</name>
<dbReference type="InterPro" id="IPR010985">
    <property type="entry name" value="Ribbon_hlx_hlx"/>
</dbReference>
<dbReference type="GO" id="GO:0006355">
    <property type="term" value="P:regulation of DNA-templated transcription"/>
    <property type="evidence" value="ECO:0007669"/>
    <property type="project" value="InterPro"/>
</dbReference>
<proteinExistence type="predicted"/>
<dbReference type="EMBL" id="GU735404">
    <property type="protein sequence ID" value="ADE29322.1"/>
    <property type="molecule type" value="Genomic_DNA"/>
</dbReference>
<dbReference type="SUPFAM" id="SSF47598">
    <property type="entry name" value="Ribbon-helix-helix"/>
    <property type="match status" value="1"/>
</dbReference>
<accession>D5L2R3</accession>